<sequence length="168" mass="17875">MLGAGAASVARQLRQTSLMAALKDRLRTDLTAAMRAKDDVRKATLRMVLAAIGTEEVAGSTARELTDDEVTVVLTREVKRRREAAEAFRTGGREDSAVNEEAEAAVIADYLPQPLTDDELDTIVTAAIAETGAESPRDMGKVMKLVQLQVLGRVEGGKVAAAVKAKLA</sequence>
<dbReference type="InterPro" id="IPR003789">
    <property type="entry name" value="Asn/Gln_tRNA_amidoTrase-B-like"/>
</dbReference>
<evidence type="ECO:0000313" key="2">
    <source>
        <dbReference type="Proteomes" id="UP000182977"/>
    </source>
</evidence>
<dbReference type="Gene3D" id="1.10.10.410">
    <property type="match status" value="1"/>
</dbReference>
<organism evidence="1 2">
    <name type="scientific">Jiangella alkaliphila</name>
    <dbReference type="NCBI Taxonomy" id="419479"/>
    <lineage>
        <taxon>Bacteria</taxon>
        <taxon>Bacillati</taxon>
        <taxon>Actinomycetota</taxon>
        <taxon>Actinomycetes</taxon>
        <taxon>Jiangellales</taxon>
        <taxon>Jiangellaceae</taxon>
        <taxon>Jiangella</taxon>
    </lineage>
</organism>
<dbReference type="InterPro" id="IPR023168">
    <property type="entry name" value="GatB_Yqey_C_2"/>
</dbReference>
<dbReference type="PANTHER" id="PTHR28055:SF1">
    <property type="entry name" value="ALTERED INHERITANCE OF MITOCHONDRIA PROTEIN 41, MITOCHONDRIAL"/>
    <property type="match status" value="1"/>
</dbReference>
<proteinExistence type="predicted"/>
<reference evidence="2" key="1">
    <citation type="submission" date="2016-10" db="EMBL/GenBank/DDBJ databases">
        <authorList>
            <person name="Varghese N."/>
            <person name="Submissions S."/>
        </authorList>
    </citation>
    <scope>NUCLEOTIDE SEQUENCE [LARGE SCALE GENOMIC DNA]</scope>
    <source>
        <strain evidence="2">DSM 45079</strain>
    </source>
</reference>
<dbReference type="Pfam" id="PF09424">
    <property type="entry name" value="YqeY"/>
    <property type="match status" value="1"/>
</dbReference>
<dbReference type="InterPro" id="IPR019004">
    <property type="entry name" value="YqeY/Aim41"/>
</dbReference>
<dbReference type="AlphaFoldDB" id="A0A1H2H2P2"/>
<dbReference type="SUPFAM" id="SSF89095">
    <property type="entry name" value="GatB/YqeY motif"/>
    <property type="match status" value="1"/>
</dbReference>
<dbReference type="Proteomes" id="UP000182977">
    <property type="component" value="Chromosome I"/>
</dbReference>
<evidence type="ECO:0008006" key="3">
    <source>
        <dbReference type="Google" id="ProtNLM"/>
    </source>
</evidence>
<accession>A0A1H2H2P2</accession>
<dbReference type="STRING" id="419479.SAMN04488563_0808"/>
<evidence type="ECO:0000313" key="1">
    <source>
        <dbReference type="EMBL" id="SDU26096.1"/>
    </source>
</evidence>
<dbReference type="PANTHER" id="PTHR28055">
    <property type="entry name" value="ALTERED INHERITANCE OF MITOCHONDRIA PROTEIN 41, MITOCHONDRIAL"/>
    <property type="match status" value="1"/>
</dbReference>
<keyword evidence="2" id="KW-1185">Reference proteome</keyword>
<dbReference type="Gene3D" id="1.10.1510.10">
    <property type="entry name" value="Uncharacterised protein YqeY/AIM41 PF09424, N-terminal domain"/>
    <property type="match status" value="1"/>
</dbReference>
<protein>
    <recommendedName>
        <fullName evidence="3">GatB/YqeY domain-containing protein</fullName>
    </recommendedName>
</protein>
<dbReference type="GO" id="GO:0016884">
    <property type="term" value="F:carbon-nitrogen ligase activity, with glutamine as amido-N-donor"/>
    <property type="evidence" value="ECO:0007669"/>
    <property type="project" value="InterPro"/>
</dbReference>
<dbReference type="EMBL" id="LT629791">
    <property type="protein sequence ID" value="SDU26096.1"/>
    <property type="molecule type" value="Genomic_DNA"/>
</dbReference>
<gene>
    <name evidence="1" type="ORF">SAMN04488563_0808</name>
</gene>
<name>A0A1H2H2P2_9ACTN</name>
<dbReference type="InterPro" id="IPR042184">
    <property type="entry name" value="YqeY/Aim41_N"/>
</dbReference>